<feature type="region of interest" description="Disordered" evidence="1">
    <location>
        <begin position="48"/>
        <end position="79"/>
    </location>
</feature>
<dbReference type="OrthoDB" id="4148081at2759"/>
<dbReference type="RefSeq" id="XP_013265462.1">
    <property type="nucleotide sequence ID" value="XM_013410008.1"/>
</dbReference>
<comment type="caution">
    <text evidence="2">The sequence shown here is derived from an EMBL/GenBank/DDBJ whole genome shotgun (WGS) entry which is preliminary data.</text>
</comment>
<dbReference type="GeneID" id="25275796"/>
<keyword evidence="3" id="KW-1185">Reference proteome</keyword>
<proteinExistence type="predicted"/>
<dbReference type="VEuPathDB" id="FungiDB:A1O9_00845"/>
<accession>A0A072PT11</accession>
<name>A0A072PT11_9EURO</name>
<dbReference type="Proteomes" id="UP000027920">
    <property type="component" value="Unassembled WGS sequence"/>
</dbReference>
<sequence>MARIAQFFSYLHSILISVPQHGYHNISRVVQPQIRSISESFTVRVGKDPSKSGIELQNLKPRDTTNGTWRVENSKRQRR</sequence>
<organism evidence="2 3">
    <name type="scientific">Exophiala aquamarina CBS 119918</name>
    <dbReference type="NCBI Taxonomy" id="1182545"/>
    <lineage>
        <taxon>Eukaryota</taxon>
        <taxon>Fungi</taxon>
        <taxon>Dikarya</taxon>
        <taxon>Ascomycota</taxon>
        <taxon>Pezizomycotina</taxon>
        <taxon>Eurotiomycetes</taxon>
        <taxon>Chaetothyriomycetidae</taxon>
        <taxon>Chaetothyriales</taxon>
        <taxon>Herpotrichiellaceae</taxon>
        <taxon>Exophiala</taxon>
    </lineage>
</organism>
<dbReference type="AlphaFoldDB" id="A0A072PT11"/>
<evidence type="ECO:0000313" key="2">
    <source>
        <dbReference type="EMBL" id="KEF62872.1"/>
    </source>
</evidence>
<gene>
    <name evidence="2" type="ORF">A1O9_00845</name>
</gene>
<dbReference type="EMBL" id="AMGV01000001">
    <property type="protein sequence ID" value="KEF62872.1"/>
    <property type="molecule type" value="Genomic_DNA"/>
</dbReference>
<evidence type="ECO:0000256" key="1">
    <source>
        <dbReference type="SAM" id="MobiDB-lite"/>
    </source>
</evidence>
<protein>
    <submittedName>
        <fullName evidence="2">Uncharacterized protein</fullName>
    </submittedName>
</protein>
<dbReference type="HOGENOM" id="CLU_177147_0_0_1"/>
<evidence type="ECO:0000313" key="3">
    <source>
        <dbReference type="Proteomes" id="UP000027920"/>
    </source>
</evidence>
<reference evidence="2 3" key="1">
    <citation type="submission" date="2013-03" db="EMBL/GenBank/DDBJ databases">
        <title>The Genome Sequence of Exophiala aquamarina CBS 119918.</title>
        <authorList>
            <consortium name="The Broad Institute Genomics Platform"/>
            <person name="Cuomo C."/>
            <person name="de Hoog S."/>
            <person name="Gorbushina A."/>
            <person name="Walker B."/>
            <person name="Young S.K."/>
            <person name="Zeng Q."/>
            <person name="Gargeya S."/>
            <person name="Fitzgerald M."/>
            <person name="Haas B."/>
            <person name="Abouelleil A."/>
            <person name="Allen A.W."/>
            <person name="Alvarado L."/>
            <person name="Arachchi H.M."/>
            <person name="Berlin A.M."/>
            <person name="Chapman S.B."/>
            <person name="Gainer-Dewar J."/>
            <person name="Goldberg J."/>
            <person name="Griggs A."/>
            <person name="Gujja S."/>
            <person name="Hansen M."/>
            <person name="Howarth C."/>
            <person name="Imamovic A."/>
            <person name="Ireland A."/>
            <person name="Larimer J."/>
            <person name="McCowan C."/>
            <person name="Murphy C."/>
            <person name="Pearson M."/>
            <person name="Poon T.W."/>
            <person name="Priest M."/>
            <person name="Roberts A."/>
            <person name="Saif S."/>
            <person name="Shea T."/>
            <person name="Sisk P."/>
            <person name="Sykes S."/>
            <person name="Wortman J."/>
            <person name="Nusbaum C."/>
            <person name="Birren B."/>
        </authorList>
    </citation>
    <scope>NUCLEOTIDE SEQUENCE [LARGE SCALE GENOMIC DNA]</scope>
    <source>
        <strain evidence="2 3">CBS 119918</strain>
    </source>
</reference>